<evidence type="ECO:0000313" key="1">
    <source>
        <dbReference type="EMBL" id="MDR6460527.1"/>
    </source>
</evidence>
<sequence length="223" mass="25477">MLSNFFRTNNKVKKEDLKYTLDKLYKCRDLEISNLWQRSVFLSVFLILCFSAYGYIGIELLKIDFNNTKSYLKISTFNLGAVFILSVGIIFSIIWIMMSKASKAWYEVYEDAIAKFEKEYFTELGLPENNIMGNMGFPQGQRNDSIFSTKGGAFSPSRINVLIGQVSLYLLILLNLLHLIISQVFMQNWIFGVANIIISFITLILSLILLNSKVAKSGFLNLP</sequence>
<evidence type="ECO:0000313" key="2">
    <source>
        <dbReference type="Proteomes" id="UP001184833"/>
    </source>
</evidence>
<name>A0ACC6JCJ9_9FLAO</name>
<keyword evidence="2" id="KW-1185">Reference proteome</keyword>
<reference evidence="1" key="1">
    <citation type="submission" date="2023-07" db="EMBL/GenBank/DDBJ databases">
        <title>Sorghum-associated microbial communities from plants grown in Nebraska, USA.</title>
        <authorList>
            <person name="Schachtman D."/>
        </authorList>
    </citation>
    <scope>NUCLEOTIDE SEQUENCE</scope>
    <source>
        <strain evidence="1">DS2329</strain>
    </source>
</reference>
<proteinExistence type="predicted"/>
<dbReference type="Proteomes" id="UP001184833">
    <property type="component" value="Unassembled WGS sequence"/>
</dbReference>
<dbReference type="EMBL" id="JAVDQX010000004">
    <property type="protein sequence ID" value="MDR6460527.1"/>
    <property type="molecule type" value="Genomic_DNA"/>
</dbReference>
<comment type="caution">
    <text evidence="1">The sequence shown here is derived from an EMBL/GenBank/DDBJ whole genome shotgun (WGS) entry which is preliminary data.</text>
</comment>
<organism evidence="1 2">
    <name type="scientific">Chryseobacterium vietnamense</name>
    <dbReference type="NCBI Taxonomy" id="866785"/>
    <lineage>
        <taxon>Bacteria</taxon>
        <taxon>Pseudomonadati</taxon>
        <taxon>Bacteroidota</taxon>
        <taxon>Flavobacteriia</taxon>
        <taxon>Flavobacteriales</taxon>
        <taxon>Weeksellaceae</taxon>
        <taxon>Chryseobacterium group</taxon>
        <taxon>Chryseobacterium</taxon>
    </lineage>
</organism>
<gene>
    <name evidence="1" type="ORF">J2786_003661</name>
</gene>
<accession>A0ACC6JCJ9</accession>
<protein>
    <submittedName>
        <fullName evidence="1">Uncharacterized protein</fullName>
    </submittedName>
</protein>